<dbReference type="Proteomes" id="UP000192505">
    <property type="component" value="Unassembled WGS sequence"/>
</dbReference>
<dbReference type="Gene3D" id="3.30.70.100">
    <property type="match status" value="1"/>
</dbReference>
<dbReference type="GO" id="GO:0008381">
    <property type="term" value="F:mechanosensitive monoatomic ion channel activity"/>
    <property type="evidence" value="ECO:0007669"/>
    <property type="project" value="InterPro"/>
</dbReference>
<evidence type="ECO:0000256" key="8">
    <source>
        <dbReference type="SAM" id="SignalP"/>
    </source>
</evidence>
<keyword evidence="3" id="KW-1003">Cell membrane</keyword>
<comment type="caution">
    <text evidence="11">The sequence shown here is derived from an EMBL/GenBank/DDBJ whole genome shotgun (WGS) entry which is preliminary data.</text>
</comment>
<evidence type="ECO:0000256" key="5">
    <source>
        <dbReference type="ARBA" id="ARBA00022989"/>
    </source>
</evidence>
<feature type="transmembrane region" description="Helical" evidence="7">
    <location>
        <begin position="217"/>
        <end position="236"/>
    </location>
</feature>
<keyword evidence="7" id="KW-0813">Transport</keyword>
<keyword evidence="8" id="KW-0732">Signal</keyword>
<evidence type="ECO:0000256" key="1">
    <source>
        <dbReference type="ARBA" id="ARBA00004651"/>
    </source>
</evidence>
<keyword evidence="6 7" id="KW-0472">Membrane</keyword>
<keyword evidence="5 7" id="KW-1133">Transmembrane helix</keyword>
<evidence type="ECO:0000256" key="4">
    <source>
        <dbReference type="ARBA" id="ARBA00022692"/>
    </source>
</evidence>
<dbReference type="PANTHER" id="PTHR30221:SF18">
    <property type="entry name" value="SLL0590 PROTEIN"/>
    <property type="match status" value="1"/>
</dbReference>
<comment type="similarity">
    <text evidence="2 7">Belongs to the MscS (TC 1.A.23) family.</text>
</comment>
<organism evidence="11 12">
    <name type="scientific">Rhodoferax ferrireducens</name>
    <dbReference type="NCBI Taxonomy" id="192843"/>
    <lineage>
        <taxon>Bacteria</taxon>
        <taxon>Pseudomonadati</taxon>
        <taxon>Pseudomonadota</taxon>
        <taxon>Betaproteobacteria</taxon>
        <taxon>Burkholderiales</taxon>
        <taxon>Comamonadaceae</taxon>
        <taxon>Rhodoferax</taxon>
    </lineage>
</organism>
<reference evidence="11 12" key="1">
    <citation type="submission" date="2017-01" db="EMBL/GenBank/DDBJ databases">
        <title>Novel large sulfur bacteria in the metagenomes of groundwater-fed chemosynthetic microbial mats in the Lake Huron basin.</title>
        <authorList>
            <person name="Sharrar A.M."/>
            <person name="Flood B.E."/>
            <person name="Bailey J.V."/>
            <person name="Jones D.S."/>
            <person name="Biddanda B."/>
            <person name="Ruberg S.A."/>
            <person name="Marcus D.N."/>
            <person name="Dick G.J."/>
        </authorList>
    </citation>
    <scope>NUCLEOTIDE SEQUENCE [LARGE SCALE GENOMIC DNA]</scope>
    <source>
        <strain evidence="11">A7</strain>
    </source>
</reference>
<dbReference type="InterPro" id="IPR049278">
    <property type="entry name" value="MS_channel_C"/>
</dbReference>
<dbReference type="Gene3D" id="2.30.30.60">
    <property type="match status" value="1"/>
</dbReference>
<comment type="subunit">
    <text evidence="7">Homoheptamer.</text>
</comment>
<feature type="domain" description="Mechanosensitive ion channel MscS" evidence="9">
    <location>
        <begin position="354"/>
        <end position="420"/>
    </location>
</feature>
<dbReference type="InterPro" id="IPR023408">
    <property type="entry name" value="MscS_beta-dom_sf"/>
</dbReference>
<name>A0A1W9KRS3_9BURK</name>
<dbReference type="InterPro" id="IPR011066">
    <property type="entry name" value="MscS_channel_C_sf"/>
</dbReference>
<dbReference type="AlphaFoldDB" id="A0A1W9KRS3"/>
<evidence type="ECO:0000256" key="7">
    <source>
        <dbReference type="RuleBase" id="RU369025"/>
    </source>
</evidence>
<dbReference type="SUPFAM" id="SSF50182">
    <property type="entry name" value="Sm-like ribonucleoproteins"/>
    <property type="match status" value="1"/>
</dbReference>
<feature type="transmembrane region" description="Helical" evidence="7">
    <location>
        <begin position="311"/>
        <end position="328"/>
    </location>
</feature>
<keyword evidence="7" id="KW-0406">Ion transport</keyword>
<dbReference type="GO" id="GO:0005886">
    <property type="term" value="C:plasma membrane"/>
    <property type="evidence" value="ECO:0007669"/>
    <property type="project" value="UniProtKB-SubCell"/>
</dbReference>
<keyword evidence="7" id="KW-0407">Ion channel</keyword>
<dbReference type="Pfam" id="PF21082">
    <property type="entry name" value="MS_channel_3rd"/>
    <property type="match status" value="1"/>
</dbReference>
<feature type="transmembrane region" description="Helical" evidence="7">
    <location>
        <begin position="248"/>
        <end position="275"/>
    </location>
</feature>
<accession>A0A1W9KRS3</accession>
<comment type="function">
    <text evidence="7">Mechanosensitive channel that participates in the regulation of osmotic pressure changes within the cell, opening in response to stretch forces in the membrane lipid bilayer, without the need for other proteins. Contributes to normal resistance to hypoosmotic shock. Forms an ion channel of 1.0 nanosiemens conductance with a slight preference for anions.</text>
</comment>
<protein>
    <recommendedName>
        <fullName evidence="7">Small-conductance mechanosensitive channel</fullName>
    </recommendedName>
</protein>
<comment type="subcellular location">
    <subcellularLocation>
        <location evidence="7">Cell inner membrane</location>
        <topology evidence="7">Multi-pass membrane protein</topology>
    </subcellularLocation>
    <subcellularLocation>
        <location evidence="1">Cell membrane</location>
        <topology evidence="1">Multi-pass membrane protein</topology>
    </subcellularLocation>
</comment>
<evidence type="ECO:0000259" key="10">
    <source>
        <dbReference type="Pfam" id="PF21082"/>
    </source>
</evidence>
<dbReference type="InterPro" id="IPR006685">
    <property type="entry name" value="MscS_channel_2nd"/>
</dbReference>
<dbReference type="InterPro" id="IPR010920">
    <property type="entry name" value="LSM_dom_sf"/>
</dbReference>
<proteinExistence type="inferred from homology"/>
<evidence type="ECO:0000313" key="11">
    <source>
        <dbReference type="EMBL" id="OQW87045.1"/>
    </source>
</evidence>
<evidence type="ECO:0000256" key="6">
    <source>
        <dbReference type="ARBA" id="ARBA00023136"/>
    </source>
</evidence>
<dbReference type="Pfam" id="PF00924">
    <property type="entry name" value="MS_channel_2nd"/>
    <property type="match status" value="1"/>
</dbReference>
<dbReference type="Gene3D" id="1.10.287.1260">
    <property type="match status" value="1"/>
</dbReference>
<evidence type="ECO:0000313" key="12">
    <source>
        <dbReference type="Proteomes" id="UP000192505"/>
    </source>
</evidence>
<dbReference type="SUPFAM" id="SSF82689">
    <property type="entry name" value="Mechanosensitive channel protein MscS (YggB), C-terminal domain"/>
    <property type="match status" value="1"/>
</dbReference>
<dbReference type="PANTHER" id="PTHR30221">
    <property type="entry name" value="SMALL-CONDUCTANCE MECHANOSENSITIVE CHANNEL"/>
    <property type="match status" value="1"/>
</dbReference>
<feature type="chain" id="PRO_5013252955" description="Small-conductance mechanosensitive channel" evidence="8">
    <location>
        <begin position="23"/>
        <end position="545"/>
    </location>
</feature>
<gene>
    <name evidence="11" type="ORF">BWK72_15015</name>
</gene>
<keyword evidence="7" id="KW-0997">Cell inner membrane</keyword>
<feature type="domain" description="Mechanosensitive ion channel MscS C-terminal" evidence="10">
    <location>
        <begin position="430"/>
        <end position="514"/>
    </location>
</feature>
<evidence type="ECO:0000256" key="2">
    <source>
        <dbReference type="ARBA" id="ARBA00008017"/>
    </source>
</evidence>
<feature type="signal peptide" evidence="8">
    <location>
        <begin position="1"/>
        <end position="22"/>
    </location>
</feature>
<keyword evidence="4 7" id="KW-0812">Transmembrane</keyword>
<dbReference type="InterPro" id="IPR045275">
    <property type="entry name" value="MscS_archaea/bacteria_type"/>
</dbReference>
<feature type="transmembrane region" description="Helical" evidence="7">
    <location>
        <begin position="147"/>
        <end position="168"/>
    </location>
</feature>
<sequence length="545" mass="59666">MILLRFLSSLLLLLVVGLPLQAQPVVPAPAAHQAATQMVAENPVRFFNRDIAVLRGTLYGVSAPDRVRRAQVRISELLSQPGAHKVTQKVESVGVMLQIDGATAFFITPDDVDKLESDTLDATAQRAAVALQQSIDASRESRSLDGILWAVGRAALATLVAGALVWLLSRARQTLRQRLVTVMQTHADRLQLGGMQLLHPARAVGVTQATLTGLYRLLLFIAAYEWLSFVLASFAYTRRWGELLNGFLWNLVAGMGTAVAGALPDLFTAAVIFYITRLVTHALDRQFNRVSAGRVQLTWLDAEVAEPTRRIVKIIVWLFALAMAYPYLPGSHTQAFQGLSVLLGLMISLGASNLVGQAASGLILTYGRVYRPGEYVRLGELEGTITELGMFFTRMRTGMGEELTLSNSSVLGGTTKNYSRNVKGRGYALDTQVTIGYDTPWRQVHAMLIEAARRTPGVLPDPAPQVFQIALSDWYPEYRLVCQAVPSEPRPRAMVLSSLHANIQDVFNEHGVQIMSPQYISDPAEPKVVPPDQWYAAPAVKPDGS</sequence>
<evidence type="ECO:0000256" key="3">
    <source>
        <dbReference type="ARBA" id="ARBA00022475"/>
    </source>
</evidence>
<dbReference type="EMBL" id="MTEI01000011">
    <property type="protein sequence ID" value="OQW87045.1"/>
    <property type="molecule type" value="Genomic_DNA"/>
</dbReference>
<evidence type="ECO:0000259" key="9">
    <source>
        <dbReference type="Pfam" id="PF00924"/>
    </source>
</evidence>